<organism evidence="10 11">
    <name type="scientific">Stentor coeruleus</name>
    <dbReference type="NCBI Taxonomy" id="5963"/>
    <lineage>
        <taxon>Eukaryota</taxon>
        <taxon>Sar</taxon>
        <taxon>Alveolata</taxon>
        <taxon>Ciliophora</taxon>
        <taxon>Postciliodesmatophora</taxon>
        <taxon>Heterotrichea</taxon>
        <taxon>Heterotrichida</taxon>
        <taxon>Stentoridae</taxon>
        <taxon>Stentor</taxon>
    </lineage>
</organism>
<dbReference type="PANTHER" id="PTHR24171">
    <property type="entry name" value="ANKYRIN REPEAT DOMAIN-CONTAINING PROTEIN 39-RELATED"/>
    <property type="match status" value="1"/>
</dbReference>
<dbReference type="OrthoDB" id="194358at2759"/>
<dbReference type="InterPro" id="IPR013761">
    <property type="entry name" value="SAM/pointed_sf"/>
</dbReference>
<dbReference type="PROSITE" id="PS50297">
    <property type="entry name" value="ANK_REP_REGION"/>
    <property type="match status" value="4"/>
</dbReference>
<dbReference type="Gene3D" id="1.25.40.20">
    <property type="entry name" value="Ankyrin repeat-containing domain"/>
    <property type="match status" value="2"/>
</dbReference>
<evidence type="ECO:0000256" key="7">
    <source>
        <dbReference type="ARBA" id="ARBA00033987"/>
    </source>
</evidence>
<evidence type="ECO:0000259" key="9">
    <source>
        <dbReference type="PROSITE" id="PS50105"/>
    </source>
</evidence>
<dbReference type="InterPro" id="IPR002110">
    <property type="entry name" value="Ankyrin_rpt"/>
</dbReference>
<accession>A0A1R2BGZ4</accession>
<keyword evidence="4" id="KW-0677">Repeat</keyword>
<dbReference type="GO" id="GO:0003950">
    <property type="term" value="F:NAD+ poly-ADP-ribosyltransferase activity"/>
    <property type="evidence" value="ECO:0007669"/>
    <property type="project" value="UniProtKB-EC"/>
</dbReference>
<keyword evidence="3" id="KW-0808">Transferase</keyword>
<keyword evidence="5 8" id="KW-0040">ANK repeat</keyword>
<evidence type="ECO:0000313" key="10">
    <source>
        <dbReference type="EMBL" id="OMJ76020.1"/>
    </source>
</evidence>
<dbReference type="Pfam" id="PF12796">
    <property type="entry name" value="Ank_2"/>
    <property type="match status" value="1"/>
</dbReference>
<dbReference type="SMART" id="SM00248">
    <property type="entry name" value="ANK"/>
    <property type="match status" value="5"/>
</dbReference>
<dbReference type="GO" id="GO:0016779">
    <property type="term" value="F:nucleotidyltransferase activity"/>
    <property type="evidence" value="ECO:0007669"/>
    <property type="project" value="UniProtKB-KW"/>
</dbReference>
<feature type="repeat" description="ANK" evidence="8">
    <location>
        <begin position="36"/>
        <end position="68"/>
    </location>
</feature>
<feature type="repeat" description="ANK" evidence="8">
    <location>
        <begin position="69"/>
        <end position="101"/>
    </location>
</feature>
<evidence type="ECO:0000256" key="1">
    <source>
        <dbReference type="ARBA" id="ARBA00012020"/>
    </source>
</evidence>
<dbReference type="AlphaFoldDB" id="A0A1R2BGZ4"/>
<dbReference type="InterPro" id="IPR036770">
    <property type="entry name" value="Ankyrin_rpt-contain_sf"/>
</dbReference>
<evidence type="ECO:0000256" key="2">
    <source>
        <dbReference type="ARBA" id="ARBA00022676"/>
    </source>
</evidence>
<comment type="catalytic activity">
    <reaction evidence="7">
        <text>NAD(+) + (ADP-D-ribosyl)n-acceptor = nicotinamide + (ADP-D-ribosyl)n+1-acceptor + H(+).</text>
        <dbReference type="EC" id="2.4.2.30"/>
    </reaction>
</comment>
<keyword evidence="3" id="KW-0548">Nucleotidyltransferase</keyword>
<dbReference type="PRINTS" id="PR01415">
    <property type="entry name" value="ANKYRIN"/>
</dbReference>
<name>A0A1R2BGZ4_9CILI</name>
<dbReference type="PROSITE" id="PS50088">
    <property type="entry name" value="ANK_REPEAT"/>
    <property type="match status" value="4"/>
</dbReference>
<gene>
    <name evidence="10" type="ORF">SteCoe_24738</name>
</gene>
<evidence type="ECO:0000256" key="5">
    <source>
        <dbReference type="ARBA" id="ARBA00023043"/>
    </source>
</evidence>
<dbReference type="Pfam" id="PF00536">
    <property type="entry name" value="SAM_1"/>
    <property type="match status" value="1"/>
</dbReference>
<feature type="domain" description="SAM" evidence="9">
    <location>
        <begin position="378"/>
        <end position="445"/>
    </location>
</feature>
<proteinExistence type="inferred from homology"/>
<reference evidence="10 11" key="1">
    <citation type="submission" date="2016-11" db="EMBL/GenBank/DDBJ databases">
        <title>The macronuclear genome of Stentor coeruleus: a giant cell with tiny introns.</title>
        <authorList>
            <person name="Slabodnick M."/>
            <person name="Ruby J.G."/>
            <person name="Reiff S.B."/>
            <person name="Swart E.C."/>
            <person name="Gosai S."/>
            <person name="Prabakaran S."/>
            <person name="Witkowska E."/>
            <person name="Larue G.E."/>
            <person name="Fisher S."/>
            <person name="Freeman R.M."/>
            <person name="Gunawardena J."/>
            <person name="Chu W."/>
            <person name="Stover N.A."/>
            <person name="Gregory B.D."/>
            <person name="Nowacki M."/>
            <person name="Derisi J."/>
            <person name="Roy S.W."/>
            <person name="Marshall W.F."/>
            <person name="Sood P."/>
        </authorList>
    </citation>
    <scope>NUCLEOTIDE SEQUENCE [LARGE SCALE GENOMIC DNA]</scope>
    <source>
        <strain evidence="10">WM001</strain>
    </source>
</reference>
<keyword evidence="11" id="KW-1185">Reference proteome</keyword>
<evidence type="ECO:0000256" key="6">
    <source>
        <dbReference type="ARBA" id="ARBA00024347"/>
    </source>
</evidence>
<dbReference type="Gene3D" id="1.10.150.50">
    <property type="entry name" value="Transcription Factor, Ets-1"/>
    <property type="match status" value="2"/>
</dbReference>
<evidence type="ECO:0000256" key="3">
    <source>
        <dbReference type="ARBA" id="ARBA00022695"/>
    </source>
</evidence>
<dbReference type="Proteomes" id="UP000187209">
    <property type="component" value="Unassembled WGS sequence"/>
</dbReference>
<protein>
    <recommendedName>
        <fullName evidence="1">NAD(+) ADP-ribosyltransferase</fullName>
        <ecNumber evidence="1">2.4.2.30</ecNumber>
    </recommendedName>
</protein>
<dbReference type="InterPro" id="IPR001660">
    <property type="entry name" value="SAM"/>
</dbReference>
<evidence type="ECO:0000256" key="8">
    <source>
        <dbReference type="PROSITE-ProRule" id="PRU00023"/>
    </source>
</evidence>
<feature type="repeat" description="ANK" evidence="8">
    <location>
        <begin position="136"/>
        <end position="168"/>
    </location>
</feature>
<dbReference type="SUPFAM" id="SSF48403">
    <property type="entry name" value="Ankyrin repeat"/>
    <property type="match status" value="1"/>
</dbReference>
<evidence type="ECO:0000256" key="4">
    <source>
        <dbReference type="ARBA" id="ARBA00022737"/>
    </source>
</evidence>
<dbReference type="SMART" id="SM00454">
    <property type="entry name" value="SAM"/>
    <property type="match status" value="2"/>
</dbReference>
<dbReference type="PROSITE" id="PS50105">
    <property type="entry name" value="SAM_DOMAIN"/>
    <property type="match status" value="1"/>
</dbReference>
<comment type="similarity">
    <text evidence="6">Belongs to the ARTD/PARP family.</text>
</comment>
<sequence length="476" mass="53729">MSIQDLHGACKLGDINGIKLAFDSNPEKINEKDTQLGWSPLYRTVISGHINAAKFLLEQGADPNISNNLGETPLHQAADNGNSTMAKLLISFGAQTNHQQNEGDTPLHHSAFRGDPEMVELLLEARASPNIRNKVAGRTPLHYAVDCGFLDCVEIMIRFKADPFIQDNMAKTAFDLTNDDNIICALSKRNSDFIGKENPDKNEDFKFLKNFVGQGSEDYDKCEGVFGSEDFYCERVSGDECEFSMVINRGSFSIDKISEFMKGGKVDTTAVSSHRGTSQKMVETYAIYDWLEKIQLAQYYDVIVSAGYTSLDQMIKDIAIASKMIITYIPISGHRRRLLFHLCDEEENKNKKIFIYKKPSQEIFKCCGISGGNTQGFYSIPSLLDWLKDLHMENYLTNFVESGYDSYESLIMMSNSEFALNEETIIEELNITNRKHIQKILKRIEIDHLNFCSRLSIGRISFDEPKSIACESCVVF</sequence>
<dbReference type="EC" id="2.4.2.30" evidence="1"/>
<keyword evidence="2" id="KW-0328">Glycosyltransferase</keyword>
<dbReference type="Pfam" id="PF00023">
    <property type="entry name" value="Ank"/>
    <property type="match status" value="1"/>
</dbReference>
<comment type="caution">
    <text evidence="10">The sequence shown here is derived from an EMBL/GenBank/DDBJ whole genome shotgun (WGS) entry which is preliminary data.</text>
</comment>
<dbReference type="EMBL" id="MPUH01000657">
    <property type="protein sequence ID" value="OMJ76020.1"/>
    <property type="molecule type" value="Genomic_DNA"/>
</dbReference>
<evidence type="ECO:0000313" key="11">
    <source>
        <dbReference type="Proteomes" id="UP000187209"/>
    </source>
</evidence>
<dbReference type="SUPFAM" id="SSF47769">
    <property type="entry name" value="SAM/Pointed domain"/>
    <property type="match status" value="2"/>
</dbReference>
<feature type="repeat" description="ANK" evidence="8">
    <location>
        <begin position="102"/>
        <end position="134"/>
    </location>
</feature>